<dbReference type="SUPFAM" id="SSF49265">
    <property type="entry name" value="Fibronectin type III"/>
    <property type="match status" value="1"/>
</dbReference>
<organism evidence="1 2">
    <name type="scientific">Sphingobacterium micropteri</name>
    <dbReference type="NCBI Taxonomy" id="2763501"/>
    <lineage>
        <taxon>Bacteria</taxon>
        <taxon>Pseudomonadati</taxon>
        <taxon>Bacteroidota</taxon>
        <taxon>Sphingobacteriia</taxon>
        <taxon>Sphingobacteriales</taxon>
        <taxon>Sphingobacteriaceae</taxon>
        <taxon>Sphingobacterium</taxon>
    </lineage>
</organism>
<name>A0ABR7YPG3_9SPHI</name>
<dbReference type="RefSeq" id="WP_190994188.1">
    <property type="nucleotide sequence ID" value="NZ_JACOIK010000006.1"/>
</dbReference>
<evidence type="ECO:0000313" key="2">
    <source>
        <dbReference type="Proteomes" id="UP000602759"/>
    </source>
</evidence>
<protein>
    <submittedName>
        <fullName evidence="1">Fibronectin type III domain-containing protein</fullName>
    </submittedName>
</protein>
<dbReference type="Proteomes" id="UP000602759">
    <property type="component" value="Unassembled WGS sequence"/>
</dbReference>
<gene>
    <name evidence="1" type="ORF">H8B06_10310</name>
</gene>
<proteinExistence type="predicted"/>
<dbReference type="CDD" id="cd00063">
    <property type="entry name" value="FN3"/>
    <property type="match status" value="1"/>
</dbReference>
<dbReference type="InterPro" id="IPR003961">
    <property type="entry name" value="FN3_dom"/>
</dbReference>
<comment type="caution">
    <text evidence="1">The sequence shown here is derived from an EMBL/GenBank/DDBJ whole genome shotgun (WGS) entry which is preliminary data.</text>
</comment>
<reference evidence="1 2" key="1">
    <citation type="submission" date="2020-08" db="EMBL/GenBank/DDBJ databases">
        <title>Sphingobacterium sp. DN00404 isolated from aquaculture water.</title>
        <authorList>
            <person name="Zhang M."/>
        </authorList>
    </citation>
    <scope>NUCLEOTIDE SEQUENCE [LARGE SCALE GENOMIC DNA]</scope>
    <source>
        <strain evidence="1 2">DN00404</strain>
    </source>
</reference>
<sequence length="202" mass="23041">MAKPIFRSKNATELLRYAEQIFKKMTENADMFVDPVPDLETLESRLSAYRAAFAEASFRDQRAVILKGQEGERLQEIVYRLSHYVDAVAQGDPGIIVAAGYQPSESTGNRIDRTPKAENLRVSHIQVGLGIVRVRVKPWKPARLYRYEYRKKGSEEWTGILHSSSTVELRGLDKLQEYEFRASYIGRDIEPNFSDTITALVV</sequence>
<dbReference type="EMBL" id="JACOIK010000006">
    <property type="protein sequence ID" value="MBD1433220.1"/>
    <property type="molecule type" value="Genomic_DNA"/>
</dbReference>
<keyword evidence="2" id="KW-1185">Reference proteome</keyword>
<accession>A0ABR7YPG3</accession>
<evidence type="ECO:0000313" key="1">
    <source>
        <dbReference type="EMBL" id="MBD1433220.1"/>
    </source>
</evidence>
<dbReference type="InterPro" id="IPR036116">
    <property type="entry name" value="FN3_sf"/>
</dbReference>